<evidence type="ECO:0000313" key="3">
    <source>
        <dbReference type="EMBL" id="KDQ10586.1"/>
    </source>
</evidence>
<feature type="compositionally biased region" description="Low complexity" evidence="1">
    <location>
        <begin position="137"/>
        <end position="153"/>
    </location>
</feature>
<dbReference type="Gene3D" id="4.10.240.10">
    <property type="entry name" value="Zn(2)-C6 fungal-type DNA-binding domain"/>
    <property type="match status" value="1"/>
</dbReference>
<dbReference type="InterPro" id="IPR053181">
    <property type="entry name" value="EcdB-like_regulator"/>
</dbReference>
<feature type="compositionally biased region" description="Polar residues" evidence="1">
    <location>
        <begin position="296"/>
        <end position="324"/>
    </location>
</feature>
<keyword evidence="4" id="KW-1185">Reference proteome</keyword>
<reference evidence="4" key="1">
    <citation type="journal article" date="2014" name="Proc. Natl. Acad. Sci. U.S.A.">
        <title>Extensive sampling of basidiomycete genomes demonstrates inadequacy of the white-rot/brown-rot paradigm for wood decay fungi.</title>
        <authorList>
            <person name="Riley R."/>
            <person name="Salamov A.A."/>
            <person name="Brown D.W."/>
            <person name="Nagy L.G."/>
            <person name="Floudas D."/>
            <person name="Held B.W."/>
            <person name="Levasseur A."/>
            <person name="Lombard V."/>
            <person name="Morin E."/>
            <person name="Otillar R."/>
            <person name="Lindquist E.A."/>
            <person name="Sun H."/>
            <person name="LaButti K.M."/>
            <person name="Schmutz J."/>
            <person name="Jabbour D."/>
            <person name="Luo H."/>
            <person name="Baker S.E."/>
            <person name="Pisabarro A.G."/>
            <person name="Walton J.D."/>
            <person name="Blanchette R.A."/>
            <person name="Henrissat B."/>
            <person name="Martin F."/>
            <person name="Cullen D."/>
            <person name="Hibbett D.S."/>
            <person name="Grigoriev I.V."/>
        </authorList>
    </citation>
    <scope>NUCLEOTIDE SEQUENCE [LARGE SCALE GENOMIC DNA]</scope>
    <source>
        <strain evidence="4">FD-172 SS1</strain>
    </source>
</reference>
<dbReference type="EMBL" id="KL198066">
    <property type="protein sequence ID" value="KDQ10586.1"/>
    <property type="molecule type" value="Genomic_DNA"/>
</dbReference>
<dbReference type="SMART" id="SM00066">
    <property type="entry name" value="GAL4"/>
    <property type="match status" value="1"/>
</dbReference>
<evidence type="ECO:0000313" key="4">
    <source>
        <dbReference type="Proteomes" id="UP000027195"/>
    </source>
</evidence>
<feature type="compositionally biased region" description="Polar residues" evidence="1">
    <location>
        <begin position="342"/>
        <end position="351"/>
    </location>
</feature>
<feature type="compositionally biased region" description="Low complexity" evidence="1">
    <location>
        <begin position="445"/>
        <end position="462"/>
    </location>
</feature>
<proteinExistence type="predicted"/>
<name>A0A067MG81_BOTB1</name>
<feature type="compositionally biased region" description="Low complexity" evidence="1">
    <location>
        <begin position="330"/>
        <end position="341"/>
    </location>
</feature>
<sequence length="548" mass="58726">MAKSLTLFWPGIRTASQSAAGPVPLIFAAHAPSKLQGTHIDIVAYTCAPGPPAHSDDHMHHVAAFRPTREPLARASLNRQPVSFALSSLLAPMSCFTPPPHTALAYPASPTIRHPPRASTDPYSYSTPAPDHVQRISRSASADSLSVSSASPAYLPTPPIAPAPNPNPTPTGEPEAEISWNLVPCEAPFASTHDGAQPGANGSSFFLRSPTPTKRQRTVQACEKCRERKAKCNGARPCCMRCASRGLPCVYPKERRMRGPNKNRSGVATKASSESVKTPSKKNADIVANGSKNRRSTVTIDLTTEGSAGQRNRSLPTTAHSSPATPYPPSSLLFASSGASSTDRSVPTTPQEGVPADMHNSPFTPHSPPTRLGQSLRSPHSLPMQTIPMYQQPPLLPYSQSYDPPISGYAHKHAHTYDNPPFQHLHDLPPNHFPYDRVGSELSSWDSASHASSPSSTTSNYSNPIYQNAATDPYPIYSYGSPPLASTSSAGYPQSLSGGPVVVNSSFKYTAQPPTVFQPSPQHPVNHSWTPAAYTSGHDWSHRPILHN</sequence>
<evidence type="ECO:0000259" key="2">
    <source>
        <dbReference type="PROSITE" id="PS50048"/>
    </source>
</evidence>
<organism evidence="3 4">
    <name type="scientific">Botryobasidium botryosum (strain FD-172 SS1)</name>
    <dbReference type="NCBI Taxonomy" id="930990"/>
    <lineage>
        <taxon>Eukaryota</taxon>
        <taxon>Fungi</taxon>
        <taxon>Dikarya</taxon>
        <taxon>Basidiomycota</taxon>
        <taxon>Agaricomycotina</taxon>
        <taxon>Agaricomycetes</taxon>
        <taxon>Cantharellales</taxon>
        <taxon>Botryobasidiaceae</taxon>
        <taxon>Botryobasidium</taxon>
    </lineage>
</organism>
<dbReference type="GO" id="GO:0008270">
    <property type="term" value="F:zinc ion binding"/>
    <property type="evidence" value="ECO:0007669"/>
    <property type="project" value="InterPro"/>
</dbReference>
<dbReference type="AlphaFoldDB" id="A0A067MG81"/>
<feature type="region of interest" description="Disordered" evidence="1">
    <location>
        <begin position="137"/>
        <end position="176"/>
    </location>
</feature>
<dbReference type="PROSITE" id="PS00463">
    <property type="entry name" value="ZN2_CY6_FUNGAL_1"/>
    <property type="match status" value="1"/>
</dbReference>
<dbReference type="CDD" id="cd00067">
    <property type="entry name" value="GAL4"/>
    <property type="match status" value="1"/>
</dbReference>
<dbReference type="GO" id="GO:0000981">
    <property type="term" value="F:DNA-binding transcription factor activity, RNA polymerase II-specific"/>
    <property type="evidence" value="ECO:0007669"/>
    <property type="project" value="InterPro"/>
</dbReference>
<dbReference type="HOGENOM" id="CLU_496945_0_0_1"/>
<protein>
    <recommendedName>
        <fullName evidence="2">Zn(2)-C6 fungal-type domain-containing protein</fullName>
    </recommendedName>
</protein>
<feature type="region of interest" description="Disordered" evidence="1">
    <location>
        <begin position="445"/>
        <end position="464"/>
    </location>
</feature>
<dbReference type="STRING" id="930990.A0A067MG81"/>
<feature type="region of interest" description="Disordered" evidence="1">
    <location>
        <begin position="252"/>
        <end position="380"/>
    </location>
</feature>
<dbReference type="Proteomes" id="UP000027195">
    <property type="component" value="Unassembled WGS sequence"/>
</dbReference>
<dbReference type="OrthoDB" id="2441642at2759"/>
<dbReference type="SUPFAM" id="SSF57701">
    <property type="entry name" value="Zn2/Cys6 DNA-binding domain"/>
    <property type="match status" value="1"/>
</dbReference>
<feature type="compositionally biased region" description="Pro residues" evidence="1">
    <location>
        <begin position="155"/>
        <end position="171"/>
    </location>
</feature>
<accession>A0A067MG81</accession>
<dbReference type="PANTHER" id="PTHR47785">
    <property type="entry name" value="ZN(II)2CYS6 TRANSCRIPTION FACTOR (EUROFUNG)-RELATED-RELATED"/>
    <property type="match status" value="1"/>
</dbReference>
<feature type="domain" description="Zn(2)-C6 fungal-type" evidence="2">
    <location>
        <begin position="221"/>
        <end position="251"/>
    </location>
</feature>
<dbReference type="InterPro" id="IPR036864">
    <property type="entry name" value="Zn2-C6_fun-type_DNA-bd_sf"/>
</dbReference>
<gene>
    <name evidence="3" type="ORF">BOTBODRAFT_68514</name>
</gene>
<dbReference type="InterPro" id="IPR001138">
    <property type="entry name" value="Zn2Cys6_DnaBD"/>
</dbReference>
<evidence type="ECO:0000256" key="1">
    <source>
        <dbReference type="SAM" id="MobiDB-lite"/>
    </source>
</evidence>
<dbReference type="PROSITE" id="PS50048">
    <property type="entry name" value="ZN2_CY6_FUNGAL_2"/>
    <property type="match status" value="1"/>
</dbReference>
<feature type="compositionally biased region" description="Polar residues" evidence="1">
    <location>
        <begin position="262"/>
        <end position="278"/>
    </location>
</feature>
<dbReference type="Pfam" id="PF00172">
    <property type="entry name" value="Zn_clus"/>
    <property type="match status" value="1"/>
</dbReference>
<dbReference type="InParanoid" id="A0A067MG81"/>